<dbReference type="InterPro" id="IPR016162">
    <property type="entry name" value="Ald_DH_N"/>
</dbReference>
<comment type="caution">
    <text evidence="7">The sequence shown here is derived from an EMBL/GenBank/DDBJ whole genome shotgun (WGS) entry which is preliminary data.</text>
</comment>
<comment type="similarity">
    <text evidence="1 5">Belongs to the aldehyde dehydrogenase family.</text>
</comment>
<keyword evidence="3" id="KW-0520">NAD</keyword>
<dbReference type="SUPFAM" id="SSF53720">
    <property type="entry name" value="ALDH-like"/>
    <property type="match status" value="1"/>
</dbReference>
<dbReference type="Pfam" id="PF00171">
    <property type="entry name" value="Aldedh"/>
    <property type="match status" value="1"/>
</dbReference>
<dbReference type="Proteomes" id="UP000440578">
    <property type="component" value="Unassembled WGS sequence"/>
</dbReference>
<accession>A0A6A4VG46</accession>
<evidence type="ECO:0000313" key="7">
    <source>
        <dbReference type="EMBL" id="KAF0290260.1"/>
    </source>
</evidence>
<keyword evidence="8" id="KW-1185">Reference proteome</keyword>
<dbReference type="PANTHER" id="PTHR43720">
    <property type="entry name" value="2-AMINOMUCONIC SEMIALDEHYDE DEHYDROGENASE"/>
    <property type="match status" value="1"/>
</dbReference>
<dbReference type="InterPro" id="IPR016160">
    <property type="entry name" value="Ald_DH_CS_CYS"/>
</dbReference>
<dbReference type="InterPro" id="IPR029510">
    <property type="entry name" value="Ald_DH_CS_GLU"/>
</dbReference>
<dbReference type="InterPro" id="IPR016163">
    <property type="entry name" value="Ald_DH_C"/>
</dbReference>
<evidence type="ECO:0000256" key="4">
    <source>
        <dbReference type="PROSITE-ProRule" id="PRU10007"/>
    </source>
</evidence>
<dbReference type="InterPro" id="IPR016161">
    <property type="entry name" value="Ald_DH/histidinol_DH"/>
</dbReference>
<evidence type="ECO:0000256" key="2">
    <source>
        <dbReference type="ARBA" id="ARBA00023002"/>
    </source>
</evidence>
<dbReference type="PROSITE" id="PS00070">
    <property type="entry name" value="ALDEHYDE_DEHYDR_CYS"/>
    <property type="match status" value="1"/>
</dbReference>
<dbReference type="EMBL" id="VIIS01001967">
    <property type="protein sequence ID" value="KAF0290260.1"/>
    <property type="molecule type" value="Genomic_DNA"/>
</dbReference>
<evidence type="ECO:0000256" key="3">
    <source>
        <dbReference type="ARBA" id="ARBA00023027"/>
    </source>
</evidence>
<name>A0A6A4VG46_AMPAM</name>
<proteinExistence type="inferred from homology"/>
<dbReference type="PANTHER" id="PTHR43720:SF2">
    <property type="entry name" value="2-AMINOMUCONIC SEMIALDEHYDE DEHYDROGENASE"/>
    <property type="match status" value="1"/>
</dbReference>
<feature type="active site" evidence="4">
    <location>
        <position position="250"/>
    </location>
</feature>
<dbReference type="FunFam" id="3.40.309.10:FF:000012">
    <property type="entry name" value="Betaine aldehyde dehydrogenase"/>
    <property type="match status" value="1"/>
</dbReference>
<dbReference type="CDD" id="cd07093">
    <property type="entry name" value="ALDH_F8_HMSADH"/>
    <property type="match status" value="1"/>
</dbReference>
<evidence type="ECO:0000256" key="1">
    <source>
        <dbReference type="ARBA" id="ARBA00009986"/>
    </source>
</evidence>
<evidence type="ECO:0000256" key="5">
    <source>
        <dbReference type="RuleBase" id="RU003345"/>
    </source>
</evidence>
<sequence>MVSPPLHLRNYIGGHFVDVPARLESRDPSTGQVTVTVPDSDRGHVDEAVKAAAEAFKSWSKLPVQQRTDYCLKIAAILESRLDEFAEAESRDQGKPVWLARAVDAPRAVLNFRAYAESLNHELMTSNTPTPGVLNYTLRQPVGVVAAISPWNLPIYLLTFKIAPAIMTGNTVVCKPSEFTSVTAYKLAEVIQEAGVPAGVVNMVFGSGPGAGEALVTHPEVKLVSFTGSTAVGRHINQLCAPHFKKVSLEMGGKNAAVVFGDADLTEAIPTLIRAAFVNSGQVCLCASRVYVHSDIYEQFVELFVKETRSKKVGPPCSEGVFMGPVNNRVQFEKVKRYLEIARDEGGVIRCGETVDPPLNLPEENAEGYFLQPTVITGLSDGSRCMQEEIFGPVTCLTPFDSEEEVISRVNSTQYGLCASVWSSSLSTVHRVSEQLQVGTVWNNCWLVRSLDMPFGGIKLSGIGAESTRESIEFYTNWKTVCVKF</sequence>
<dbReference type="FunFam" id="3.40.605.10:FF:000007">
    <property type="entry name" value="NAD/NADP-dependent betaine aldehyde dehydrogenase"/>
    <property type="match status" value="1"/>
</dbReference>
<dbReference type="PROSITE" id="PS00687">
    <property type="entry name" value="ALDEHYDE_DEHYDR_GLU"/>
    <property type="match status" value="1"/>
</dbReference>
<protein>
    <submittedName>
        <fullName evidence="7">Aldehyde dehydrogenase family 8 member A1</fullName>
    </submittedName>
</protein>
<evidence type="ECO:0000259" key="6">
    <source>
        <dbReference type="Pfam" id="PF00171"/>
    </source>
</evidence>
<dbReference type="Gene3D" id="3.40.309.10">
    <property type="entry name" value="Aldehyde Dehydrogenase, Chain A, domain 2"/>
    <property type="match status" value="1"/>
</dbReference>
<dbReference type="Gene3D" id="3.40.605.10">
    <property type="entry name" value="Aldehyde Dehydrogenase, Chain A, domain 1"/>
    <property type="match status" value="1"/>
</dbReference>
<keyword evidence="2 5" id="KW-0560">Oxidoreductase</keyword>
<reference evidence="7 8" key="1">
    <citation type="submission" date="2019-07" db="EMBL/GenBank/DDBJ databases">
        <title>Draft genome assembly of a fouling barnacle, Amphibalanus amphitrite (Darwin, 1854): The first reference genome for Thecostraca.</title>
        <authorList>
            <person name="Kim W."/>
        </authorList>
    </citation>
    <scope>NUCLEOTIDE SEQUENCE [LARGE SCALE GENOMIC DNA]</scope>
    <source>
        <strain evidence="7">SNU_AA5</strain>
        <tissue evidence="7">Soma without cirri and trophi</tissue>
    </source>
</reference>
<dbReference type="AlphaFoldDB" id="A0A6A4VG46"/>
<feature type="domain" description="Aldehyde dehydrogenase" evidence="6">
    <location>
        <begin position="22"/>
        <end position="481"/>
    </location>
</feature>
<dbReference type="InterPro" id="IPR015590">
    <property type="entry name" value="Aldehyde_DH_dom"/>
</dbReference>
<organism evidence="7 8">
    <name type="scientific">Amphibalanus amphitrite</name>
    <name type="common">Striped barnacle</name>
    <name type="synonym">Balanus amphitrite</name>
    <dbReference type="NCBI Taxonomy" id="1232801"/>
    <lineage>
        <taxon>Eukaryota</taxon>
        <taxon>Metazoa</taxon>
        <taxon>Ecdysozoa</taxon>
        <taxon>Arthropoda</taxon>
        <taxon>Crustacea</taxon>
        <taxon>Multicrustacea</taxon>
        <taxon>Cirripedia</taxon>
        <taxon>Thoracica</taxon>
        <taxon>Thoracicalcarea</taxon>
        <taxon>Balanomorpha</taxon>
        <taxon>Balanoidea</taxon>
        <taxon>Balanidae</taxon>
        <taxon>Amphibalaninae</taxon>
        <taxon>Amphibalanus</taxon>
    </lineage>
</organism>
<gene>
    <name evidence="7" type="primary">ALDH8A1</name>
    <name evidence="7" type="ORF">FJT64_011471</name>
</gene>
<dbReference type="OrthoDB" id="310895at2759"/>
<dbReference type="GO" id="GO:0016620">
    <property type="term" value="F:oxidoreductase activity, acting on the aldehyde or oxo group of donors, NAD or NADP as acceptor"/>
    <property type="evidence" value="ECO:0007669"/>
    <property type="project" value="InterPro"/>
</dbReference>
<evidence type="ECO:0000313" key="8">
    <source>
        <dbReference type="Proteomes" id="UP000440578"/>
    </source>
</evidence>